<protein>
    <submittedName>
        <fullName evidence="2">Tafazzin</fullName>
    </submittedName>
</protein>
<proteinExistence type="predicted"/>
<feature type="region of interest" description="Disordered" evidence="1">
    <location>
        <begin position="83"/>
        <end position="141"/>
    </location>
</feature>
<dbReference type="EMBL" id="MVGC01000063">
    <property type="protein sequence ID" value="RJE24958.1"/>
    <property type="molecule type" value="Genomic_DNA"/>
</dbReference>
<sequence>MPKKRQKTTFSKPINTAHHTLSSSSSDHHQNARSSPSTSSSTTDQPSVNDLINHLRRTQVSFTGGRVNQPKFVAPRSVHPSLRNVLEVPDTPPPRPRPNAHRIEVGGRRLRRAPGPPPPDSWLAGSSNSRDEDDLPDSPLVTTAYPERKIFYRLDRLPGATFPAQNALLHLVLKAMALNWTWHVEYDGQFLGLLPSQIKVLLLSYIAIYARGQPLGRLMRGLAPLFQNATDTGNEDQDGDHLYQDTDLGISRLDLGGAIGHWITFKQLTKELIMPQKQGSASTQRKGKDAVPLSWEEEYENETDFAPGAEIALPKSASKCLRFENLRFLSLAHPNPASASWKSLLDLLSHLSTLTHLSLAYWPVPTFTPNAMNARVRHPTQRSLSFAYSATDSYSALENNWAGAASVLRMLSRVTYCLKWLDLEGCEDWIPALNYTHEESPSEEGVASPRSMGPEWNGSWRNIEYVRLGPGYLPQVDAILRPPSQPNTSMSSTSRTPLPNLSQQFSSRSLAWSIHAPSASSNEDDPSSLDQDLPWVVEEERVKYRQSKELERFHGAVNAAVAAQKHIQGIRRQGRGKWVHFSFGLENLGVEELRLLLGQDYMSVLP</sequence>
<accession>A0A3A2ZP26</accession>
<dbReference type="Proteomes" id="UP000266188">
    <property type="component" value="Unassembled WGS sequence"/>
</dbReference>
<organism evidence="2 3">
    <name type="scientific">Aspergillus sclerotialis</name>
    <dbReference type="NCBI Taxonomy" id="2070753"/>
    <lineage>
        <taxon>Eukaryota</taxon>
        <taxon>Fungi</taxon>
        <taxon>Dikarya</taxon>
        <taxon>Ascomycota</taxon>
        <taxon>Pezizomycotina</taxon>
        <taxon>Eurotiomycetes</taxon>
        <taxon>Eurotiomycetidae</taxon>
        <taxon>Eurotiales</taxon>
        <taxon>Aspergillaceae</taxon>
        <taxon>Aspergillus</taxon>
        <taxon>Aspergillus subgen. Polypaecilum</taxon>
    </lineage>
</organism>
<feature type="compositionally biased region" description="Low complexity" evidence="1">
    <location>
        <begin position="32"/>
        <end position="43"/>
    </location>
</feature>
<dbReference type="SUPFAM" id="SSF52047">
    <property type="entry name" value="RNI-like"/>
    <property type="match status" value="1"/>
</dbReference>
<dbReference type="STRING" id="2070753.A0A3A2ZP26"/>
<evidence type="ECO:0000256" key="1">
    <source>
        <dbReference type="SAM" id="MobiDB-lite"/>
    </source>
</evidence>
<comment type="caution">
    <text evidence="2">The sequence shown here is derived from an EMBL/GenBank/DDBJ whole genome shotgun (WGS) entry which is preliminary data.</text>
</comment>
<evidence type="ECO:0000313" key="2">
    <source>
        <dbReference type="EMBL" id="RJE24958.1"/>
    </source>
</evidence>
<feature type="region of interest" description="Disordered" evidence="1">
    <location>
        <begin position="1"/>
        <end position="49"/>
    </location>
</feature>
<gene>
    <name evidence="2" type="ORF">PHISCL_02722</name>
</gene>
<feature type="region of interest" description="Disordered" evidence="1">
    <location>
        <begin position="477"/>
        <end position="499"/>
    </location>
</feature>
<evidence type="ECO:0000313" key="3">
    <source>
        <dbReference type="Proteomes" id="UP000266188"/>
    </source>
</evidence>
<dbReference type="OrthoDB" id="193467at2759"/>
<dbReference type="AlphaFoldDB" id="A0A3A2ZP26"/>
<feature type="compositionally biased region" description="Polar residues" evidence="1">
    <location>
        <begin position="486"/>
        <end position="499"/>
    </location>
</feature>
<name>A0A3A2ZP26_9EURO</name>
<keyword evidence="3" id="KW-1185">Reference proteome</keyword>
<reference evidence="3" key="1">
    <citation type="submission" date="2017-02" db="EMBL/GenBank/DDBJ databases">
        <authorList>
            <person name="Tafer H."/>
            <person name="Lopandic K."/>
        </authorList>
    </citation>
    <scope>NUCLEOTIDE SEQUENCE [LARGE SCALE GENOMIC DNA]</scope>
    <source>
        <strain evidence="3">CBS 366.77</strain>
    </source>
</reference>